<dbReference type="PANTHER" id="PTHR21621">
    <property type="entry name" value="RIBOSOMAL PROTEIN S6 MODIFICATION PROTEIN"/>
    <property type="match status" value="1"/>
</dbReference>
<proteinExistence type="predicted"/>
<dbReference type="OrthoDB" id="583309at2"/>
<dbReference type="InterPro" id="IPR013651">
    <property type="entry name" value="ATP-grasp_RimK-type"/>
</dbReference>
<keyword evidence="3" id="KW-1185">Reference proteome</keyword>
<name>A0A2K9NSW5_BACTC</name>
<dbReference type="RefSeq" id="WP_102243901.1">
    <property type="nucleotide sequence ID" value="NZ_CP025704.1"/>
</dbReference>
<sequence length="281" mass="32004">MGKNNVIIASLNPNLYTTKRLIEEGRKQKHSVLYLNPYQHQILPLEKAKSGLYFHRTTGTNYDDFDLVVTKHHENLGMKISNPYNALGTFRSKDLQSLFFNKYDLPAIPTLLYRGTMTDELEAAIAKLGQQYILKMNRGNQGIGVNFLEGQKSLQSVLETFHAMKDQRFLIQPYIPHKKEWRLFILKGEVLACIEKTIAKDDFRGNAKRSNGKILKKLPKDLESIAEKAFLHCGLDYAGLDLLLSEKDGIKILEVNPIPGFEQAEELSGVNIARELMIKLQ</sequence>
<dbReference type="PANTHER" id="PTHR21621:SF0">
    <property type="entry name" value="BETA-CITRYLGLUTAMATE SYNTHASE B-RELATED"/>
    <property type="match status" value="1"/>
</dbReference>
<evidence type="ECO:0000313" key="2">
    <source>
        <dbReference type="EMBL" id="AUN98610.1"/>
    </source>
</evidence>
<dbReference type="PROSITE" id="PS50975">
    <property type="entry name" value="ATP_GRASP"/>
    <property type="match status" value="1"/>
</dbReference>
<comment type="cofactor">
    <cofactor evidence="1">
        <name>Mg(2+)</name>
        <dbReference type="ChEBI" id="CHEBI:18420"/>
    </cofactor>
</comment>
<dbReference type="GO" id="GO:0005524">
    <property type="term" value="F:ATP binding"/>
    <property type="evidence" value="ECO:0007669"/>
    <property type="project" value="UniProtKB-UniRule"/>
</dbReference>
<dbReference type="InterPro" id="IPR011761">
    <property type="entry name" value="ATP-grasp"/>
</dbReference>
<reference evidence="2 3" key="1">
    <citation type="submission" date="2018-01" db="EMBL/GenBank/DDBJ databases">
        <title>Complete genome sequence of Bacteriovorax stolpii DSM12778.</title>
        <authorList>
            <person name="Tang B."/>
            <person name="Chang J."/>
        </authorList>
    </citation>
    <scope>NUCLEOTIDE SEQUENCE [LARGE SCALE GENOMIC DNA]</scope>
    <source>
        <strain evidence="2 3">DSM 12778</strain>
    </source>
</reference>
<gene>
    <name evidence="2" type="ORF">C0V70_10955</name>
</gene>
<dbReference type="InterPro" id="IPR013815">
    <property type="entry name" value="ATP_grasp_subdomain_1"/>
</dbReference>
<organism evidence="2 3">
    <name type="scientific">Bacteriovorax stolpii</name>
    <name type="common">Bdellovibrio stolpii</name>
    <dbReference type="NCBI Taxonomy" id="960"/>
    <lineage>
        <taxon>Bacteria</taxon>
        <taxon>Pseudomonadati</taxon>
        <taxon>Bdellovibrionota</taxon>
        <taxon>Bacteriovoracia</taxon>
        <taxon>Bacteriovoracales</taxon>
        <taxon>Bacteriovoracaceae</taxon>
        <taxon>Bacteriovorax</taxon>
    </lineage>
</organism>
<dbReference type="Proteomes" id="UP000235584">
    <property type="component" value="Chromosome"/>
</dbReference>
<dbReference type="AlphaFoldDB" id="A0A2K9NSW5"/>
<dbReference type="GO" id="GO:0046872">
    <property type="term" value="F:metal ion binding"/>
    <property type="evidence" value="ECO:0007669"/>
    <property type="project" value="InterPro"/>
</dbReference>
<dbReference type="SUPFAM" id="SSF56059">
    <property type="entry name" value="Glutathione synthetase ATP-binding domain-like"/>
    <property type="match status" value="1"/>
</dbReference>
<dbReference type="GO" id="GO:0009432">
    <property type="term" value="P:SOS response"/>
    <property type="evidence" value="ECO:0007669"/>
    <property type="project" value="TreeGrafter"/>
</dbReference>
<dbReference type="GO" id="GO:0018169">
    <property type="term" value="F:ribosomal S6-glutamic acid ligase activity"/>
    <property type="evidence" value="ECO:0007669"/>
    <property type="project" value="TreeGrafter"/>
</dbReference>
<dbReference type="Pfam" id="PF08443">
    <property type="entry name" value="RimK"/>
    <property type="match status" value="1"/>
</dbReference>
<dbReference type="EMBL" id="CP025704">
    <property type="protein sequence ID" value="AUN98610.1"/>
    <property type="molecule type" value="Genomic_DNA"/>
</dbReference>
<evidence type="ECO:0000313" key="3">
    <source>
        <dbReference type="Proteomes" id="UP000235584"/>
    </source>
</evidence>
<accession>A0A2K9NSW5</accession>
<dbReference type="GO" id="GO:0005737">
    <property type="term" value="C:cytoplasm"/>
    <property type="evidence" value="ECO:0007669"/>
    <property type="project" value="TreeGrafter"/>
</dbReference>
<dbReference type="KEGG" id="bsto:C0V70_10955"/>
<dbReference type="Gene3D" id="3.30.470.20">
    <property type="entry name" value="ATP-grasp fold, B domain"/>
    <property type="match status" value="1"/>
</dbReference>
<dbReference type="Gene3D" id="3.40.50.20">
    <property type="match status" value="1"/>
</dbReference>
<dbReference type="Gene3D" id="3.30.1490.20">
    <property type="entry name" value="ATP-grasp fold, A domain"/>
    <property type="match status" value="1"/>
</dbReference>
<dbReference type="InterPro" id="IPR041107">
    <property type="entry name" value="Rimk_N"/>
</dbReference>
<dbReference type="Pfam" id="PF18030">
    <property type="entry name" value="Rimk_N"/>
    <property type="match status" value="1"/>
</dbReference>
<protein>
    <submittedName>
        <fullName evidence="2">Uncharacterized protein</fullName>
    </submittedName>
</protein>
<evidence type="ECO:0000256" key="1">
    <source>
        <dbReference type="ARBA" id="ARBA00001946"/>
    </source>
</evidence>